<comment type="subunit">
    <text evidence="4 6">The basal body constitutes a major portion of the flagellar organelle and consists of five rings (E,L,P,S, and M) mounted on a central rod. The rod consists of about 26 subunits of FlgG in the distal portion, and FlgB, FlgC and FlgF are thought to build up the proximal portion of the rod with about 6 subunits each.</text>
</comment>
<gene>
    <name evidence="10" type="primary">flgF</name>
    <name evidence="10" type="ORF">AB835_07070</name>
</gene>
<evidence type="ECO:0000259" key="8">
    <source>
        <dbReference type="Pfam" id="PF06429"/>
    </source>
</evidence>
<evidence type="ECO:0000313" key="11">
    <source>
        <dbReference type="Proteomes" id="UP000242502"/>
    </source>
</evidence>
<evidence type="ECO:0000256" key="5">
    <source>
        <dbReference type="ARBA" id="ARBA00040228"/>
    </source>
</evidence>
<dbReference type="Pfam" id="PF06429">
    <property type="entry name" value="Flg_bbr_C"/>
    <property type="match status" value="1"/>
</dbReference>
<dbReference type="GO" id="GO:0030694">
    <property type="term" value="C:bacterial-type flagellum basal body, rod"/>
    <property type="evidence" value="ECO:0007669"/>
    <property type="project" value="UniProtKB-UniRule"/>
</dbReference>
<dbReference type="AlphaFoldDB" id="A0A1D2QQJ2"/>
<dbReference type="PANTHER" id="PTHR30435:SF18">
    <property type="entry name" value="FLAGELLAR BASAL-BODY ROD PROTEIN FLGF"/>
    <property type="match status" value="1"/>
</dbReference>
<evidence type="ECO:0000256" key="3">
    <source>
        <dbReference type="ARBA" id="ARBA00023143"/>
    </source>
</evidence>
<dbReference type="GO" id="GO:0071978">
    <property type="term" value="P:bacterial-type flagellum-dependent swarming motility"/>
    <property type="evidence" value="ECO:0007669"/>
    <property type="project" value="TreeGrafter"/>
</dbReference>
<evidence type="ECO:0000256" key="1">
    <source>
        <dbReference type="ARBA" id="ARBA00004117"/>
    </source>
</evidence>
<protein>
    <recommendedName>
        <fullName evidence="5 6">Flagellar basal-body rod protein FlgF</fullName>
    </recommendedName>
</protein>
<dbReference type="InterPro" id="IPR037925">
    <property type="entry name" value="FlgE/F/G-like"/>
</dbReference>
<proteinExistence type="inferred from homology"/>
<dbReference type="InterPro" id="IPR010930">
    <property type="entry name" value="Flg_bb/hook_C_dom"/>
</dbReference>
<dbReference type="InterPro" id="IPR053967">
    <property type="entry name" value="LlgE_F_G-like_D1"/>
</dbReference>
<accession>A0A1D2QQJ2</accession>
<keyword evidence="10" id="KW-0969">Cilium</keyword>
<dbReference type="SUPFAM" id="SSF117143">
    <property type="entry name" value="Flagellar hook protein flgE"/>
    <property type="match status" value="1"/>
</dbReference>
<evidence type="ECO:0000313" key="10">
    <source>
        <dbReference type="EMBL" id="ODS23814.1"/>
    </source>
</evidence>
<dbReference type="InterPro" id="IPR001444">
    <property type="entry name" value="Flag_bb_rod_N"/>
</dbReference>
<dbReference type="Proteomes" id="UP000242502">
    <property type="component" value="Unassembled WGS sequence"/>
</dbReference>
<evidence type="ECO:0000259" key="7">
    <source>
        <dbReference type="Pfam" id="PF00460"/>
    </source>
</evidence>
<evidence type="ECO:0000259" key="9">
    <source>
        <dbReference type="Pfam" id="PF22692"/>
    </source>
</evidence>
<dbReference type="EMBL" id="MDLC01000020">
    <property type="protein sequence ID" value="ODS23814.1"/>
    <property type="molecule type" value="Genomic_DNA"/>
</dbReference>
<dbReference type="Pfam" id="PF00460">
    <property type="entry name" value="Flg_bb_rod"/>
    <property type="match status" value="1"/>
</dbReference>
<keyword evidence="3 6" id="KW-0975">Bacterial flagellum</keyword>
<sequence length="238" mass="25472">MTAAKHTMLGQAIRANNLANVNTTGFRSDFEQARSMSVYYGDGQPTRAYALTENPATNFTTGSLIQTGRDLDVAIEGNGFIAVQSADGREAYTRVGNLSIDSAGVLRAGNGLPVIGNSGPMTIPEFQKLEIGQDGIVSVVIKGESPDALSQVDRIKLVNPDASNLKKGKDGLLYAEENITPDVNVSIVSGFLESSNVNPIEELTRIITLARQYEMSVKMMKTAEENSESSARLLQVNG</sequence>
<comment type="caution">
    <text evidence="10">The sequence shown here is derived from an EMBL/GenBank/DDBJ whole genome shotgun (WGS) entry which is preliminary data.</text>
</comment>
<name>A0A1D2QQJ2_9GAMM</name>
<dbReference type="NCBIfam" id="NF009280">
    <property type="entry name" value="PRK12640.1"/>
    <property type="match status" value="1"/>
</dbReference>
<dbReference type="NCBIfam" id="TIGR03506">
    <property type="entry name" value="FlgEFG_subfam"/>
    <property type="match status" value="1"/>
</dbReference>
<keyword evidence="10" id="KW-0282">Flagellum</keyword>
<dbReference type="PANTHER" id="PTHR30435">
    <property type="entry name" value="FLAGELLAR PROTEIN"/>
    <property type="match status" value="1"/>
</dbReference>
<reference evidence="10 11" key="1">
    <citation type="journal article" date="2016" name="Appl. Environ. Microbiol.">
        <title>Lack of Overt Genome Reduction in the Bryostatin-Producing Bryozoan Symbiont "Candidatus Endobugula sertula".</title>
        <authorList>
            <person name="Miller I.J."/>
            <person name="Vanee N."/>
            <person name="Fong S.S."/>
            <person name="Lim-Fong G.E."/>
            <person name="Kwan J.C."/>
        </authorList>
    </citation>
    <scope>NUCLEOTIDE SEQUENCE [LARGE SCALE GENOMIC DNA]</scope>
    <source>
        <strain evidence="10">AB1-4</strain>
    </source>
</reference>
<evidence type="ECO:0000256" key="6">
    <source>
        <dbReference type="RuleBase" id="RU362116"/>
    </source>
</evidence>
<evidence type="ECO:0000256" key="4">
    <source>
        <dbReference type="ARBA" id="ARBA00038560"/>
    </source>
</evidence>
<dbReference type="STRING" id="62101.AB835_07070"/>
<evidence type="ECO:0000256" key="2">
    <source>
        <dbReference type="ARBA" id="ARBA00009677"/>
    </source>
</evidence>
<feature type="domain" description="Flagellar basal-body/hook protein C-terminal" evidence="8">
    <location>
        <begin position="189"/>
        <end position="233"/>
    </location>
</feature>
<dbReference type="InterPro" id="IPR020013">
    <property type="entry name" value="Flagellar_FlgE/F/G"/>
</dbReference>
<feature type="domain" description="Flagellar hook protein FlgE/F/G-like D1" evidence="9">
    <location>
        <begin position="74"/>
        <end position="139"/>
    </location>
</feature>
<keyword evidence="10" id="KW-0966">Cell projection</keyword>
<feature type="domain" description="Flagellar basal body rod protein N-terminal" evidence="7">
    <location>
        <begin position="11"/>
        <end position="27"/>
    </location>
</feature>
<comment type="subcellular location">
    <subcellularLocation>
        <location evidence="1 6">Bacterial flagellum basal body</location>
    </subcellularLocation>
</comment>
<organism evidence="10 11">
    <name type="scientific">Candidatus Endobugula sertula</name>
    <name type="common">Bugula neritina bacterial symbiont</name>
    <dbReference type="NCBI Taxonomy" id="62101"/>
    <lineage>
        <taxon>Bacteria</taxon>
        <taxon>Pseudomonadati</taxon>
        <taxon>Pseudomonadota</taxon>
        <taxon>Gammaproteobacteria</taxon>
        <taxon>Cellvibrionales</taxon>
        <taxon>Cellvibrionaceae</taxon>
        <taxon>Candidatus Endobugula</taxon>
    </lineage>
</organism>
<comment type="similarity">
    <text evidence="2 6">Belongs to the flagella basal body rod proteins family.</text>
</comment>
<dbReference type="Pfam" id="PF22692">
    <property type="entry name" value="LlgE_F_G_D1"/>
    <property type="match status" value="1"/>
</dbReference>